<dbReference type="CDD" id="cd11296">
    <property type="entry name" value="O-FucT_like"/>
    <property type="match status" value="1"/>
</dbReference>
<evidence type="ECO:0000313" key="8">
    <source>
        <dbReference type="EMBL" id="KAK7251968.1"/>
    </source>
</evidence>
<dbReference type="Proteomes" id="UP001372338">
    <property type="component" value="Unassembled WGS sequence"/>
</dbReference>
<protein>
    <recommendedName>
        <fullName evidence="6">O-fucosyltransferase family protein</fullName>
    </recommendedName>
</protein>
<reference evidence="8 9" key="1">
    <citation type="submission" date="2024-01" db="EMBL/GenBank/DDBJ databases">
        <title>The genomes of 5 underutilized Papilionoideae crops provide insights into root nodulation and disease resistanc.</title>
        <authorList>
            <person name="Yuan L."/>
        </authorList>
    </citation>
    <scope>NUCLEOTIDE SEQUENCE [LARGE SCALE GENOMIC DNA]</scope>
    <source>
        <strain evidence="8">ZHUSHIDOU_FW_LH</strain>
        <tissue evidence="8">Leaf</tissue>
    </source>
</reference>
<name>A0AAN9EFU2_CROPI</name>
<keyword evidence="7" id="KW-0472">Membrane</keyword>
<organism evidence="8 9">
    <name type="scientific">Crotalaria pallida</name>
    <name type="common">Smooth rattlebox</name>
    <name type="synonym">Crotalaria striata</name>
    <dbReference type="NCBI Taxonomy" id="3830"/>
    <lineage>
        <taxon>Eukaryota</taxon>
        <taxon>Viridiplantae</taxon>
        <taxon>Streptophyta</taxon>
        <taxon>Embryophyta</taxon>
        <taxon>Tracheophyta</taxon>
        <taxon>Spermatophyta</taxon>
        <taxon>Magnoliopsida</taxon>
        <taxon>eudicotyledons</taxon>
        <taxon>Gunneridae</taxon>
        <taxon>Pentapetalae</taxon>
        <taxon>rosids</taxon>
        <taxon>fabids</taxon>
        <taxon>Fabales</taxon>
        <taxon>Fabaceae</taxon>
        <taxon>Papilionoideae</taxon>
        <taxon>50 kb inversion clade</taxon>
        <taxon>genistoids sensu lato</taxon>
        <taxon>core genistoids</taxon>
        <taxon>Crotalarieae</taxon>
        <taxon>Crotalaria</taxon>
    </lineage>
</organism>
<keyword evidence="4" id="KW-0294">Fucose metabolism</keyword>
<comment type="similarity">
    <text evidence="1">Belongs to the glycosyltransferase GT106 family.</text>
</comment>
<keyword evidence="7" id="KW-0812">Transmembrane</keyword>
<dbReference type="AlphaFoldDB" id="A0AAN9EFU2"/>
<dbReference type="GO" id="GO:0006004">
    <property type="term" value="P:fucose metabolic process"/>
    <property type="evidence" value="ECO:0007669"/>
    <property type="project" value="UniProtKB-KW"/>
</dbReference>
<sequence length="502" mass="56952">MSVVVFWFAVVLPVPAPWVRALLVMVGFMCHCERALMKVLSIIQIKIDALLERVIRIRESDAIRPMEVLFNCKLSRLMGGTLNSTPCKCMLLLFVFILILRALLFPSLPGFGGVEWSNIVFIRNHSPIRIRQDKFLEVPQIVWGLNNQKIAFARACLTARLLNRTLLMPSLSASLFYKEIDLLQPISFDKVFQFDKFNSLCGGFVRLGRYSDVLNRTRALEMQKGSGRKWTVERDLGQLRQHSIGSFDDHEVIRIVGKNPFLWHDHWPVKDYAKVFECLILVDEFAKEADRVVSRIRAVGGGNSESTEVGNDGSSFQPLPYVAVHMRIEIDWMIHCKKLEQRLQTNQICSNKKEIMERVGNIAGLKTPVVVYLAVADQLLKNSSVLEGWQEGFLPYEKKKLGVDGIYSKYPYLIQSAIDYEVCLQADVFVGNSFSTFSSLIVLERTQKKIRMGIDGMCGSEVRWPSYAYNIAGGSNGPMRWITNMSDSSLKAISYGTDHISC</sequence>
<keyword evidence="9" id="KW-1185">Reference proteome</keyword>
<evidence type="ECO:0000256" key="2">
    <source>
        <dbReference type="ARBA" id="ARBA00022676"/>
    </source>
</evidence>
<dbReference type="Pfam" id="PF10250">
    <property type="entry name" value="O-FucT"/>
    <property type="match status" value="1"/>
</dbReference>
<evidence type="ECO:0000256" key="4">
    <source>
        <dbReference type="ARBA" id="ARBA00023253"/>
    </source>
</evidence>
<evidence type="ECO:0000256" key="6">
    <source>
        <dbReference type="ARBA" id="ARBA00030350"/>
    </source>
</evidence>
<dbReference type="InterPro" id="IPR019378">
    <property type="entry name" value="GDP-Fuc_O-FucTrfase"/>
</dbReference>
<comment type="caution">
    <text evidence="8">The sequence shown here is derived from an EMBL/GenBank/DDBJ whole genome shotgun (WGS) entry which is preliminary data.</text>
</comment>
<keyword evidence="2" id="KW-0328">Glycosyltransferase</keyword>
<dbReference type="InterPro" id="IPR044982">
    <property type="entry name" value="AtOFT1-like"/>
</dbReference>
<dbReference type="GO" id="GO:0009875">
    <property type="term" value="P:pollen-pistil interaction"/>
    <property type="evidence" value="ECO:0007669"/>
    <property type="project" value="InterPro"/>
</dbReference>
<feature type="transmembrane region" description="Helical" evidence="7">
    <location>
        <begin position="6"/>
        <end position="28"/>
    </location>
</feature>
<evidence type="ECO:0000256" key="1">
    <source>
        <dbReference type="ARBA" id="ARBA00007737"/>
    </source>
</evidence>
<keyword evidence="5" id="KW-0119">Carbohydrate metabolism</keyword>
<dbReference type="Gene3D" id="3.40.50.11350">
    <property type="match status" value="1"/>
</dbReference>
<dbReference type="PANTHER" id="PTHR37220:SF1">
    <property type="entry name" value="O-FUCOSYLTRANSFERASE 23"/>
    <property type="match status" value="1"/>
</dbReference>
<evidence type="ECO:0000256" key="3">
    <source>
        <dbReference type="ARBA" id="ARBA00022679"/>
    </source>
</evidence>
<evidence type="ECO:0000256" key="7">
    <source>
        <dbReference type="SAM" id="Phobius"/>
    </source>
</evidence>
<dbReference type="GO" id="GO:0016757">
    <property type="term" value="F:glycosyltransferase activity"/>
    <property type="evidence" value="ECO:0007669"/>
    <property type="project" value="UniProtKB-KW"/>
</dbReference>
<feature type="transmembrane region" description="Helical" evidence="7">
    <location>
        <begin position="89"/>
        <end position="108"/>
    </location>
</feature>
<proteinExistence type="inferred from homology"/>
<dbReference type="EMBL" id="JAYWIO010000007">
    <property type="protein sequence ID" value="KAK7251968.1"/>
    <property type="molecule type" value="Genomic_DNA"/>
</dbReference>
<evidence type="ECO:0000313" key="9">
    <source>
        <dbReference type="Proteomes" id="UP001372338"/>
    </source>
</evidence>
<keyword evidence="7" id="KW-1133">Transmembrane helix</keyword>
<evidence type="ECO:0000256" key="5">
    <source>
        <dbReference type="ARBA" id="ARBA00023277"/>
    </source>
</evidence>
<keyword evidence="3" id="KW-0808">Transferase</keyword>
<accession>A0AAN9EFU2</accession>
<gene>
    <name evidence="8" type="ORF">RIF29_35606</name>
</gene>
<dbReference type="PANTHER" id="PTHR37220">
    <property type="entry name" value="O-FUCOSYLTRANSFERASE 23"/>
    <property type="match status" value="1"/>
</dbReference>